<feature type="compositionally biased region" description="Acidic residues" evidence="8">
    <location>
        <begin position="96"/>
        <end position="109"/>
    </location>
</feature>
<proteinExistence type="inferred from homology"/>
<gene>
    <name evidence="10" type="ORF">GOMPHAMPRED_001550</name>
</gene>
<dbReference type="OrthoDB" id="77911at2759"/>
<dbReference type="Pfam" id="PF00254">
    <property type="entry name" value="FKBP_C"/>
    <property type="match status" value="1"/>
</dbReference>
<keyword evidence="6 7" id="KW-0413">Isomerase</keyword>
<dbReference type="InterPro" id="IPR001179">
    <property type="entry name" value="PPIase_FKBP_dom"/>
</dbReference>
<dbReference type="AlphaFoldDB" id="A0A8H3F5W0"/>
<dbReference type="Gene3D" id="3.10.50.40">
    <property type="match status" value="1"/>
</dbReference>
<evidence type="ECO:0000256" key="7">
    <source>
        <dbReference type="PROSITE-ProRule" id="PRU00277"/>
    </source>
</evidence>
<evidence type="ECO:0000313" key="11">
    <source>
        <dbReference type="Proteomes" id="UP000664169"/>
    </source>
</evidence>
<feature type="compositionally biased region" description="Basic and acidic residues" evidence="8">
    <location>
        <begin position="369"/>
        <end position="379"/>
    </location>
</feature>
<evidence type="ECO:0000256" key="2">
    <source>
        <dbReference type="ARBA" id="ARBA00002221"/>
    </source>
</evidence>
<dbReference type="PANTHER" id="PTHR43811:SF19">
    <property type="entry name" value="39 KDA FK506-BINDING NUCLEAR PROTEIN"/>
    <property type="match status" value="1"/>
</dbReference>
<dbReference type="InterPro" id="IPR046357">
    <property type="entry name" value="PPIase_dom_sf"/>
</dbReference>
<dbReference type="EMBL" id="CAJPDQ010000013">
    <property type="protein sequence ID" value="CAF9918544.1"/>
    <property type="molecule type" value="Genomic_DNA"/>
</dbReference>
<evidence type="ECO:0000256" key="3">
    <source>
        <dbReference type="ARBA" id="ARBA00007838"/>
    </source>
</evidence>
<comment type="subunit">
    <text evidence="4">Binds to histones H3 and H4.</text>
</comment>
<evidence type="ECO:0000256" key="6">
    <source>
        <dbReference type="ARBA" id="ARBA00023235"/>
    </source>
</evidence>
<dbReference type="Gene3D" id="2.60.120.340">
    <property type="entry name" value="Nucleoplasmin core domain"/>
    <property type="match status" value="1"/>
</dbReference>
<feature type="region of interest" description="Disordered" evidence="8">
    <location>
        <begin position="143"/>
        <end position="178"/>
    </location>
</feature>
<feature type="region of interest" description="Disordered" evidence="8">
    <location>
        <begin position="255"/>
        <end position="379"/>
    </location>
</feature>
<organism evidence="10 11">
    <name type="scientific">Gomphillus americanus</name>
    <dbReference type="NCBI Taxonomy" id="1940652"/>
    <lineage>
        <taxon>Eukaryota</taxon>
        <taxon>Fungi</taxon>
        <taxon>Dikarya</taxon>
        <taxon>Ascomycota</taxon>
        <taxon>Pezizomycotina</taxon>
        <taxon>Lecanoromycetes</taxon>
        <taxon>OSLEUM clade</taxon>
        <taxon>Ostropomycetidae</taxon>
        <taxon>Ostropales</taxon>
        <taxon>Graphidaceae</taxon>
        <taxon>Gomphilloideae</taxon>
        <taxon>Gomphillus</taxon>
    </lineage>
</organism>
<evidence type="ECO:0000256" key="4">
    <source>
        <dbReference type="ARBA" id="ARBA00011865"/>
    </source>
</evidence>
<keyword evidence="11" id="KW-1185">Reference proteome</keyword>
<dbReference type="PANTHER" id="PTHR43811">
    <property type="entry name" value="FKBP-TYPE PEPTIDYL-PROLYL CIS-TRANS ISOMERASE FKPA"/>
    <property type="match status" value="1"/>
</dbReference>
<feature type="compositionally biased region" description="Acidic residues" evidence="8">
    <location>
        <begin position="70"/>
        <end position="84"/>
    </location>
</feature>
<feature type="compositionally biased region" description="Basic and acidic residues" evidence="8">
    <location>
        <begin position="116"/>
        <end position="125"/>
    </location>
</feature>
<feature type="region of interest" description="Disordered" evidence="8">
    <location>
        <begin position="70"/>
        <end position="125"/>
    </location>
</feature>
<comment type="catalytic activity">
    <reaction evidence="1 7">
        <text>[protein]-peptidylproline (omega=180) = [protein]-peptidylproline (omega=0)</text>
        <dbReference type="Rhea" id="RHEA:16237"/>
        <dbReference type="Rhea" id="RHEA-COMP:10747"/>
        <dbReference type="Rhea" id="RHEA-COMP:10748"/>
        <dbReference type="ChEBI" id="CHEBI:83833"/>
        <dbReference type="ChEBI" id="CHEBI:83834"/>
        <dbReference type="EC" id="5.2.1.8"/>
    </reaction>
</comment>
<protein>
    <recommendedName>
        <fullName evidence="7">peptidylprolyl isomerase</fullName>
        <ecNumber evidence="7">5.2.1.8</ecNumber>
    </recommendedName>
</protein>
<dbReference type="EC" id="5.2.1.8" evidence="7"/>
<comment type="function">
    <text evidence="2">PPIase that acts as a histone chaperone. Histone proline isomerase that increases the rate of cis-trans isomerization at prolines on the histone H3 N-terminal tail. Proline isomerization influences H3 methylation thereby regulating gene expression.</text>
</comment>
<dbReference type="FunFam" id="3.10.50.40:FF:000006">
    <property type="entry name" value="Peptidyl-prolyl cis-trans isomerase"/>
    <property type="match status" value="1"/>
</dbReference>
<sequence>MSALLPAALYGLQIPGGDIAVDANVQFPAAIRITMAAIDTSEEYEPEEGDAPKTDNKRCVLKVIRLPYDVEEEDDSEFDSEEEDQLKALINGNMSDSEEDEEEDSDDEMVNGGPSDPEKSKKARREAAAKALKEALAVSPEEFGMDDLNNKGKGKLASLVDEDDEDDDEDEEDESSEIQEFVLCTLDPNNHYQQTLDITIGEKEHVLFKVTGNYSIHLSGNYVIPVDDRPSFELEEDEDEDEDYDLSPDEDELEIDELDDLEDPRIVEVGSEDEVVPMLVDTGKKGKKRPAETDEEKDVGLDEIINKSLKPVGKLNGEPPLTKKQQKKLKNNAGQAVSPAPADKTAAENPASKKVQFAKNLEQGPSGSTKKDVKADTDAGKSANVRAIDGVTIDDRKTGKGPAAKKGSKVSMRYIGKLTDGKIFDSNKSGKPFSFKLGAGEVIKGWDIGIAGMQAGGERRITIPADKAYGKKAMPDIPANSTLVFDVKCLEIK</sequence>
<feature type="compositionally biased region" description="Acidic residues" evidence="8">
    <location>
        <begin position="160"/>
        <end position="177"/>
    </location>
</feature>
<dbReference type="PIRSF" id="PIRSF001473">
    <property type="entry name" value="FK506-bp_FPR3"/>
    <property type="match status" value="1"/>
</dbReference>
<evidence type="ECO:0000256" key="1">
    <source>
        <dbReference type="ARBA" id="ARBA00000971"/>
    </source>
</evidence>
<comment type="caution">
    <text evidence="10">The sequence shown here is derived from an EMBL/GenBank/DDBJ whole genome shotgun (WGS) entry which is preliminary data.</text>
</comment>
<dbReference type="GO" id="GO:0003755">
    <property type="term" value="F:peptidyl-prolyl cis-trans isomerase activity"/>
    <property type="evidence" value="ECO:0007669"/>
    <property type="project" value="UniProtKB-KW"/>
</dbReference>
<dbReference type="GO" id="GO:0005730">
    <property type="term" value="C:nucleolus"/>
    <property type="evidence" value="ECO:0007669"/>
    <property type="project" value="TreeGrafter"/>
</dbReference>
<feature type="domain" description="PPIase FKBP-type" evidence="9">
    <location>
        <begin position="407"/>
        <end position="493"/>
    </location>
</feature>
<comment type="similarity">
    <text evidence="3">Belongs to the FKBP-type PPIase family. FKBP3/4 subfamily.</text>
</comment>
<evidence type="ECO:0000259" key="9">
    <source>
        <dbReference type="PROSITE" id="PS50059"/>
    </source>
</evidence>
<dbReference type="Pfam" id="PF17800">
    <property type="entry name" value="NPL"/>
    <property type="match status" value="1"/>
</dbReference>
<evidence type="ECO:0000256" key="5">
    <source>
        <dbReference type="ARBA" id="ARBA00023110"/>
    </source>
</evidence>
<keyword evidence="5 7" id="KW-0697">Rotamase</keyword>
<evidence type="ECO:0000313" key="10">
    <source>
        <dbReference type="EMBL" id="CAF9918544.1"/>
    </source>
</evidence>
<accession>A0A8H3F5W0</accession>
<name>A0A8H3F5W0_9LECA</name>
<dbReference type="Proteomes" id="UP000664169">
    <property type="component" value="Unassembled WGS sequence"/>
</dbReference>
<dbReference type="InterPro" id="IPR023566">
    <property type="entry name" value="PPIase_Fpr3/Fpr4-like"/>
</dbReference>
<dbReference type="PROSITE" id="PS50059">
    <property type="entry name" value="FKBP_PPIASE"/>
    <property type="match status" value="1"/>
</dbReference>
<evidence type="ECO:0000256" key="8">
    <source>
        <dbReference type="SAM" id="MobiDB-lite"/>
    </source>
</evidence>
<reference evidence="10" key="1">
    <citation type="submission" date="2021-03" db="EMBL/GenBank/DDBJ databases">
        <authorList>
            <person name="Tagirdzhanova G."/>
        </authorList>
    </citation>
    <scope>NUCLEOTIDE SEQUENCE</scope>
</reference>
<dbReference type="SUPFAM" id="SSF54534">
    <property type="entry name" value="FKBP-like"/>
    <property type="match status" value="1"/>
</dbReference>
<dbReference type="GO" id="GO:0000785">
    <property type="term" value="C:chromatin"/>
    <property type="evidence" value="ECO:0007669"/>
    <property type="project" value="TreeGrafter"/>
</dbReference>
<dbReference type="InterPro" id="IPR041232">
    <property type="entry name" value="NPL"/>
</dbReference>